<evidence type="ECO:0000313" key="1">
    <source>
        <dbReference type="EMBL" id="XCN73335.1"/>
    </source>
</evidence>
<sequence>MKYLVITILVLLFFFIVIKHDRNPLEEFGYSYDLHIGPTGTYYSYEFFRKYKGRRIGGPVVAGSMLTLSYDDIDSDGISEIIIKSSVDKNYRTIIKVYPTVLDNDKHFSIVSSEGLKVNWPIDGYRYL</sequence>
<dbReference type="AlphaFoldDB" id="A0AAU8LWW7"/>
<dbReference type="KEGG" id="eaj:Q3M24_00850"/>
<accession>A0AAU8LWW7</accession>
<evidence type="ECO:0008006" key="2">
    <source>
        <dbReference type="Google" id="ProtNLM"/>
    </source>
</evidence>
<organism evidence="1">
    <name type="scientific">Candidatus Electrothrix aestuarii</name>
    <dbReference type="NCBI Taxonomy" id="3062594"/>
    <lineage>
        <taxon>Bacteria</taxon>
        <taxon>Pseudomonadati</taxon>
        <taxon>Thermodesulfobacteriota</taxon>
        <taxon>Desulfobulbia</taxon>
        <taxon>Desulfobulbales</taxon>
        <taxon>Desulfobulbaceae</taxon>
        <taxon>Candidatus Electrothrix</taxon>
    </lineage>
</organism>
<dbReference type="EMBL" id="CP159373">
    <property type="protein sequence ID" value="XCN73335.1"/>
    <property type="molecule type" value="Genomic_DNA"/>
</dbReference>
<protein>
    <recommendedName>
        <fullName evidence="2">Repeat domain-containing protein</fullName>
    </recommendedName>
</protein>
<proteinExistence type="predicted"/>
<gene>
    <name evidence="1" type="ORF">Q3M24_00850</name>
</gene>
<name>A0AAU8LWW7_9BACT</name>
<reference evidence="1" key="2">
    <citation type="submission" date="2024-06" db="EMBL/GenBank/DDBJ databases">
        <authorList>
            <person name="Plum-Jensen L.E."/>
            <person name="Schramm A."/>
            <person name="Marshall I.P.G."/>
        </authorList>
    </citation>
    <scope>NUCLEOTIDE SEQUENCE</scope>
    <source>
        <strain evidence="1">Rat1</strain>
    </source>
</reference>
<reference evidence="1" key="1">
    <citation type="journal article" date="2024" name="Syst. Appl. Microbiol.">
        <title>First single-strain enrichments of Electrothrix cable bacteria, description of E. aestuarii sp. nov. and E. rattekaaiensis sp. nov., and proposal of a cable bacteria taxonomy following the rules of the SeqCode.</title>
        <authorList>
            <person name="Plum-Jensen L.E."/>
            <person name="Schramm A."/>
            <person name="Marshall I.P.G."/>
        </authorList>
    </citation>
    <scope>NUCLEOTIDE SEQUENCE</scope>
    <source>
        <strain evidence="1">Rat1</strain>
    </source>
</reference>